<comment type="similarity">
    <text evidence="6">Belongs to the mitochondrion-specific ribosomal protein mL37 family.</text>
</comment>
<evidence type="ECO:0000256" key="5">
    <source>
        <dbReference type="ARBA" id="ARBA00023274"/>
    </source>
</evidence>
<dbReference type="EMBL" id="JANPWB010000007">
    <property type="protein sequence ID" value="KAJ1170317.1"/>
    <property type="molecule type" value="Genomic_DNA"/>
</dbReference>
<dbReference type="GO" id="GO:0003735">
    <property type="term" value="F:structural constituent of ribosome"/>
    <property type="evidence" value="ECO:0007669"/>
    <property type="project" value="InterPro"/>
</dbReference>
<evidence type="ECO:0000256" key="1">
    <source>
        <dbReference type="ARBA" id="ARBA00004173"/>
    </source>
</evidence>
<dbReference type="GO" id="GO:0005840">
    <property type="term" value="C:ribosome"/>
    <property type="evidence" value="ECO:0007669"/>
    <property type="project" value="UniProtKB-KW"/>
</dbReference>
<evidence type="ECO:0000256" key="4">
    <source>
        <dbReference type="ARBA" id="ARBA00023128"/>
    </source>
</evidence>
<keyword evidence="10" id="KW-1185">Reference proteome</keyword>
<dbReference type="InterPro" id="IPR010793">
    <property type="entry name" value="Ribosomal_mL37/mL65"/>
</dbReference>
<evidence type="ECO:0000256" key="7">
    <source>
        <dbReference type="ARBA" id="ARBA00039442"/>
    </source>
</evidence>
<gene>
    <name evidence="9" type="ORF">NDU88_002195</name>
</gene>
<dbReference type="PANTHER" id="PTHR15889">
    <property type="entry name" value="MITOCHONDRIAL RIBOSOMAL PROTEIN L37"/>
    <property type="match status" value="1"/>
</dbReference>
<evidence type="ECO:0000313" key="9">
    <source>
        <dbReference type="EMBL" id="KAJ1170317.1"/>
    </source>
</evidence>
<keyword evidence="3" id="KW-0689">Ribosomal protein</keyword>
<reference evidence="9" key="1">
    <citation type="journal article" date="2022" name="bioRxiv">
        <title>Sequencing and chromosome-scale assembly of the giantPleurodeles waltlgenome.</title>
        <authorList>
            <person name="Brown T."/>
            <person name="Elewa A."/>
            <person name="Iarovenko S."/>
            <person name="Subramanian E."/>
            <person name="Araus A.J."/>
            <person name="Petzold A."/>
            <person name="Susuki M."/>
            <person name="Suzuki K.-i.T."/>
            <person name="Hayashi T."/>
            <person name="Toyoda A."/>
            <person name="Oliveira C."/>
            <person name="Osipova E."/>
            <person name="Leigh N.D."/>
            <person name="Simon A."/>
            <person name="Yun M.H."/>
        </authorList>
    </citation>
    <scope>NUCLEOTIDE SEQUENCE</scope>
    <source>
        <strain evidence="9">20211129_DDA</strain>
        <tissue evidence="9">Liver</tissue>
    </source>
</reference>
<protein>
    <recommendedName>
        <fullName evidence="7">Large ribosomal subunit protein mL37</fullName>
    </recommendedName>
    <alternativeName>
        <fullName evidence="8">39S ribosomal protein L37, mitochondrial</fullName>
    </alternativeName>
</protein>
<comment type="caution">
    <text evidence="9">The sequence shown here is derived from an EMBL/GenBank/DDBJ whole genome shotgun (WGS) entry which is preliminary data.</text>
</comment>
<dbReference type="GO" id="GO:0006412">
    <property type="term" value="P:translation"/>
    <property type="evidence" value="ECO:0007669"/>
    <property type="project" value="InterPro"/>
</dbReference>
<evidence type="ECO:0000256" key="3">
    <source>
        <dbReference type="ARBA" id="ARBA00022980"/>
    </source>
</evidence>
<accession>A0AAV7T1C7</accession>
<dbReference type="GO" id="GO:1990904">
    <property type="term" value="C:ribonucleoprotein complex"/>
    <property type="evidence" value="ECO:0007669"/>
    <property type="project" value="UniProtKB-KW"/>
</dbReference>
<sequence>MEGTLAKLYLNRWATFKKVLEPVRAGRGAPIPPKKKEYDIPGLEPITYADRMHFIPELAKPKPMVWDKGWHDPHHQLGPRLENMPLYKTQPCYIFHQKTKVLEGVKQALWLTKSKLIEGLPKNIQKISEEFGTQFENQDEKVQEIISRSCLWSNKETKPEREMFCPVLLQDLIHFCRTLNFKYPMLSRRALAENYRLATTWNRESDLFQVRGLNGILLNAKSPLEPLASKEEIIDTQKHVLETFYPITPTIDLQETYVYDEVNDTGFKEGYPYAYPHTLYLTHTCNQTDGVLFKPEHLQAKMIMFSFGNALANAKKLHGEEAKVLENPVVVQSVATDGRMLHFVVFQLNTTDLNSSDGVKNIVWMDSDQMLYDYANYLPKLKKRVVVVPSGVFGYQPDTFKKFLAIYLHGTV</sequence>
<evidence type="ECO:0000313" key="10">
    <source>
        <dbReference type="Proteomes" id="UP001066276"/>
    </source>
</evidence>
<keyword evidence="5" id="KW-0687">Ribonucleoprotein</keyword>
<dbReference type="AlphaFoldDB" id="A0AAV7T1C7"/>
<dbReference type="Proteomes" id="UP001066276">
    <property type="component" value="Chromosome 4_1"/>
</dbReference>
<evidence type="ECO:0000256" key="2">
    <source>
        <dbReference type="ARBA" id="ARBA00022946"/>
    </source>
</evidence>
<evidence type="ECO:0000256" key="8">
    <source>
        <dbReference type="ARBA" id="ARBA00041617"/>
    </source>
</evidence>
<comment type="subcellular location">
    <subcellularLocation>
        <location evidence="1">Mitochondrion</location>
    </subcellularLocation>
</comment>
<evidence type="ECO:0000256" key="6">
    <source>
        <dbReference type="ARBA" id="ARBA00037985"/>
    </source>
</evidence>
<keyword evidence="2" id="KW-0809">Transit peptide</keyword>
<name>A0AAV7T1C7_PLEWA</name>
<dbReference type="GO" id="GO:0005739">
    <property type="term" value="C:mitochondrion"/>
    <property type="evidence" value="ECO:0007669"/>
    <property type="project" value="UniProtKB-SubCell"/>
</dbReference>
<dbReference type="PANTHER" id="PTHR15889:SF2">
    <property type="entry name" value="LARGE RIBOSOMAL SUBUNIT PROTEIN ML37"/>
    <property type="match status" value="1"/>
</dbReference>
<dbReference type="Pfam" id="PF07147">
    <property type="entry name" value="PDCD9"/>
    <property type="match status" value="1"/>
</dbReference>
<proteinExistence type="inferred from homology"/>
<keyword evidence="4" id="KW-0496">Mitochondrion</keyword>
<organism evidence="9 10">
    <name type="scientific">Pleurodeles waltl</name>
    <name type="common">Iberian ribbed newt</name>
    <dbReference type="NCBI Taxonomy" id="8319"/>
    <lineage>
        <taxon>Eukaryota</taxon>
        <taxon>Metazoa</taxon>
        <taxon>Chordata</taxon>
        <taxon>Craniata</taxon>
        <taxon>Vertebrata</taxon>
        <taxon>Euteleostomi</taxon>
        <taxon>Amphibia</taxon>
        <taxon>Batrachia</taxon>
        <taxon>Caudata</taxon>
        <taxon>Salamandroidea</taxon>
        <taxon>Salamandridae</taxon>
        <taxon>Pleurodelinae</taxon>
        <taxon>Pleurodeles</taxon>
    </lineage>
</organism>
<dbReference type="InterPro" id="IPR052482">
    <property type="entry name" value="mtLSU_mL37"/>
</dbReference>